<proteinExistence type="inferred from homology"/>
<dbReference type="PANTHER" id="PTHR35201:SF4">
    <property type="entry name" value="BETA-PINACENE SYNTHASE-RELATED"/>
    <property type="match status" value="1"/>
</dbReference>
<comment type="cofactor">
    <cofactor evidence="1 4">
        <name>Mg(2+)</name>
        <dbReference type="ChEBI" id="CHEBI:18420"/>
    </cofactor>
</comment>
<dbReference type="InterPro" id="IPR034686">
    <property type="entry name" value="Terpene_cyclase-like_2"/>
</dbReference>
<dbReference type="SFLD" id="SFLDS00005">
    <property type="entry name" value="Isoprenoid_Synthase_Type_I"/>
    <property type="match status" value="1"/>
</dbReference>
<reference evidence="5 6" key="1">
    <citation type="submission" date="2016-03" db="EMBL/GenBank/DDBJ databases">
        <authorList>
            <person name="Ploux O."/>
        </authorList>
    </citation>
    <scope>NUCLEOTIDE SEQUENCE [LARGE SCALE GENOMIC DNA]</scope>
    <source>
        <strain evidence="5 6">UAMH 11012</strain>
    </source>
</reference>
<evidence type="ECO:0000256" key="1">
    <source>
        <dbReference type="ARBA" id="ARBA00001946"/>
    </source>
</evidence>
<keyword evidence="3 4" id="KW-0460">Magnesium</keyword>
<dbReference type="STRING" id="576137.A0A1L7XMN9"/>
<evidence type="ECO:0000256" key="3">
    <source>
        <dbReference type="ARBA" id="ARBA00022842"/>
    </source>
</evidence>
<dbReference type="Pfam" id="PF19086">
    <property type="entry name" value="Terpene_syn_C_2"/>
    <property type="match status" value="1"/>
</dbReference>
<organism evidence="5 6">
    <name type="scientific">Phialocephala subalpina</name>
    <dbReference type="NCBI Taxonomy" id="576137"/>
    <lineage>
        <taxon>Eukaryota</taxon>
        <taxon>Fungi</taxon>
        <taxon>Dikarya</taxon>
        <taxon>Ascomycota</taxon>
        <taxon>Pezizomycotina</taxon>
        <taxon>Leotiomycetes</taxon>
        <taxon>Helotiales</taxon>
        <taxon>Mollisiaceae</taxon>
        <taxon>Phialocephala</taxon>
        <taxon>Phialocephala fortinii species complex</taxon>
    </lineage>
</organism>
<accession>A0A1L7XMN9</accession>
<dbReference type="EMBL" id="FJOG01000036">
    <property type="protein sequence ID" value="CZR66320.1"/>
    <property type="molecule type" value="Genomic_DNA"/>
</dbReference>
<sequence>MTSPVAGVPASFVIPDILSSWPFQRVDNPALALVQSSHRKWFQSLKTNAKYQKTFEGCNAPLLCSIAYPFAPASHVRIGADLLLLEFLIDDIADHLSPGEASRFAGVIRDVLKNPGTKRPDGEDTIGAIVQDFWLRASSEASHTFIWKLRKELIGYVDAICQEGVDRDSGQARDLDSYMQLRKTAIGVLPAISVCLHNIDIPRDVLLDPKILELETLAGRMAFLTNDMTSYNVEQARGDDLLNSVALLIRTEKMPVQDAFDAVADKFRIYTHEFLAIMRTLPLDSDPSLKAYVHCMGYWVTAAHEWAFEVGRYRLNSAARSGGRVFLLPKKIKDEA</sequence>
<dbReference type="AlphaFoldDB" id="A0A1L7XMN9"/>
<keyword evidence="4" id="KW-0479">Metal-binding</keyword>
<dbReference type="Gene3D" id="1.10.600.10">
    <property type="entry name" value="Farnesyl Diphosphate Synthase"/>
    <property type="match status" value="1"/>
</dbReference>
<gene>
    <name evidence="5" type="ORF">PAC_16221</name>
</gene>
<keyword evidence="4" id="KW-0456">Lyase</keyword>
<dbReference type="PANTHER" id="PTHR35201">
    <property type="entry name" value="TERPENE SYNTHASE"/>
    <property type="match status" value="1"/>
</dbReference>
<evidence type="ECO:0000256" key="4">
    <source>
        <dbReference type="RuleBase" id="RU366034"/>
    </source>
</evidence>
<dbReference type="SFLD" id="SFLDG01020">
    <property type="entry name" value="Terpene_Cyclase_Like_2"/>
    <property type="match status" value="1"/>
</dbReference>
<evidence type="ECO:0000313" key="6">
    <source>
        <dbReference type="Proteomes" id="UP000184330"/>
    </source>
</evidence>
<dbReference type="GO" id="GO:0008299">
    <property type="term" value="P:isoprenoid biosynthetic process"/>
    <property type="evidence" value="ECO:0007669"/>
    <property type="project" value="UniProtKB-ARBA"/>
</dbReference>
<dbReference type="InterPro" id="IPR008949">
    <property type="entry name" value="Isoprenoid_synthase_dom_sf"/>
</dbReference>
<dbReference type="GO" id="GO:0046872">
    <property type="term" value="F:metal ion binding"/>
    <property type="evidence" value="ECO:0007669"/>
    <property type="project" value="UniProtKB-KW"/>
</dbReference>
<keyword evidence="6" id="KW-1185">Reference proteome</keyword>
<evidence type="ECO:0000256" key="2">
    <source>
        <dbReference type="ARBA" id="ARBA00006333"/>
    </source>
</evidence>
<protein>
    <recommendedName>
        <fullName evidence="4">Terpene synthase</fullName>
        <ecNumber evidence="4">4.2.3.-</ecNumber>
    </recommendedName>
</protein>
<name>A0A1L7XMN9_9HELO</name>
<dbReference type="SUPFAM" id="SSF48576">
    <property type="entry name" value="Terpenoid synthases"/>
    <property type="match status" value="1"/>
</dbReference>
<evidence type="ECO:0000313" key="5">
    <source>
        <dbReference type="EMBL" id="CZR66320.1"/>
    </source>
</evidence>
<comment type="similarity">
    <text evidence="2 4">Belongs to the terpene synthase family.</text>
</comment>
<dbReference type="GO" id="GO:0010333">
    <property type="term" value="F:terpene synthase activity"/>
    <property type="evidence" value="ECO:0007669"/>
    <property type="project" value="InterPro"/>
</dbReference>
<dbReference type="OrthoDB" id="6486656at2759"/>
<dbReference type="Proteomes" id="UP000184330">
    <property type="component" value="Unassembled WGS sequence"/>
</dbReference>
<dbReference type="EC" id="4.2.3.-" evidence="4"/>